<feature type="chain" id="PRO_5039207200" evidence="5">
    <location>
        <begin position="21"/>
        <end position="381"/>
    </location>
</feature>
<accession>A0A174LRE6</accession>
<dbReference type="RefSeq" id="WP_055155142.1">
    <property type="nucleotide sequence ID" value="NZ_CYZU01000073.1"/>
</dbReference>
<dbReference type="AlphaFoldDB" id="A0A174LRE6"/>
<evidence type="ECO:0000259" key="6">
    <source>
        <dbReference type="Pfam" id="PF13407"/>
    </source>
</evidence>
<dbReference type="Pfam" id="PF13407">
    <property type="entry name" value="Peripla_BP_4"/>
    <property type="match status" value="1"/>
</dbReference>
<organism evidence="7 8">
    <name type="scientific">Faecalicatena contorta</name>
    <dbReference type="NCBI Taxonomy" id="39482"/>
    <lineage>
        <taxon>Bacteria</taxon>
        <taxon>Bacillati</taxon>
        <taxon>Bacillota</taxon>
        <taxon>Clostridia</taxon>
        <taxon>Lachnospirales</taxon>
        <taxon>Lachnospiraceae</taxon>
        <taxon>Faecalicatena</taxon>
    </lineage>
</organism>
<evidence type="ECO:0000256" key="2">
    <source>
        <dbReference type="ARBA" id="ARBA00007639"/>
    </source>
</evidence>
<gene>
    <name evidence="7" type="ORF">ERS852491_04702</name>
</gene>
<dbReference type="InterPro" id="IPR028082">
    <property type="entry name" value="Peripla_BP_I"/>
</dbReference>
<dbReference type="GO" id="GO:0030246">
    <property type="term" value="F:carbohydrate binding"/>
    <property type="evidence" value="ECO:0007669"/>
    <property type="project" value="UniProtKB-ARBA"/>
</dbReference>
<dbReference type="STRING" id="39482.ERS852491_04702"/>
<dbReference type="EMBL" id="CYZU01000073">
    <property type="protein sequence ID" value="CUP26762.1"/>
    <property type="molecule type" value="Genomic_DNA"/>
</dbReference>
<keyword evidence="3 5" id="KW-0732">Signal</keyword>
<dbReference type="Gene3D" id="3.40.50.2300">
    <property type="match status" value="2"/>
</dbReference>
<dbReference type="SUPFAM" id="SSF53822">
    <property type="entry name" value="Periplasmic binding protein-like I"/>
    <property type="match status" value="1"/>
</dbReference>
<proteinExistence type="inferred from homology"/>
<protein>
    <submittedName>
        <fullName evidence="7">D-allose transporter subunit</fullName>
    </submittedName>
</protein>
<evidence type="ECO:0000256" key="4">
    <source>
        <dbReference type="SAM" id="MobiDB-lite"/>
    </source>
</evidence>
<evidence type="ECO:0000313" key="8">
    <source>
        <dbReference type="Proteomes" id="UP000095544"/>
    </source>
</evidence>
<evidence type="ECO:0000256" key="3">
    <source>
        <dbReference type="ARBA" id="ARBA00022729"/>
    </source>
</evidence>
<feature type="compositionally biased region" description="Basic and acidic residues" evidence="4">
    <location>
        <begin position="38"/>
        <end position="50"/>
    </location>
</feature>
<dbReference type="InterPro" id="IPR025997">
    <property type="entry name" value="SBP_2_dom"/>
</dbReference>
<dbReference type="PANTHER" id="PTHR46847:SF1">
    <property type="entry name" value="D-ALLOSE-BINDING PERIPLASMIC PROTEIN-RELATED"/>
    <property type="match status" value="1"/>
</dbReference>
<comment type="similarity">
    <text evidence="2">Belongs to the bacterial solute-binding protein 2 family.</text>
</comment>
<evidence type="ECO:0000256" key="5">
    <source>
        <dbReference type="SAM" id="SignalP"/>
    </source>
</evidence>
<comment type="subcellular location">
    <subcellularLocation>
        <location evidence="1">Cell envelope</location>
    </subcellularLocation>
</comment>
<evidence type="ECO:0000256" key="1">
    <source>
        <dbReference type="ARBA" id="ARBA00004196"/>
    </source>
</evidence>
<feature type="domain" description="Periplasmic binding protein" evidence="6">
    <location>
        <begin position="57"/>
        <end position="353"/>
    </location>
</feature>
<dbReference type="Proteomes" id="UP000095544">
    <property type="component" value="Unassembled WGS sequence"/>
</dbReference>
<dbReference type="PROSITE" id="PS51257">
    <property type="entry name" value="PROKAR_LIPOPROTEIN"/>
    <property type="match status" value="1"/>
</dbReference>
<sequence>MKKKVLAVLLSGCMVAGLLAGCGGKKEEASDKAAGTDTKTEDTSEGSDKGGGDYSFEVIVKSFQSSYWQAAVQGIKQAEEELGVKTNTTGPNAESDIADQVNMLTSAINKNPDGIALAACDQNSVLDALQTALDKKIPVVCFDSGVPDAPEGSVYATVVTNNGAAGAIAADKIYEAVKDKIADAKKPVRVGEVNQDATSANITERGLGFINRFKELAEADGKKVAVVGNDYFVGKVENNGDEKSADVIIEVAVPAQTTVELCATEASNIMNKDDTIAMFGSNQVSAEGVLTANQNLSVLGSDPEKNIIAAGFDAGSTIKAAVKDGTLLGAVTQSPLMQGKLSIETLYKICEGETVEDIETDGYWYDSTNMEEADIAPNLYD</sequence>
<dbReference type="GO" id="GO:0030313">
    <property type="term" value="C:cell envelope"/>
    <property type="evidence" value="ECO:0007669"/>
    <property type="project" value="UniProtKB-SubCell"/>
</dbReference>
<dbReference type="OrthoDB" id="9800520at2"/>
<feature type="region of interest" description="Disordered" evidence="4">
    <location>
        <begin position="28"/>
        <end position="50"/>
    </location>
</feature>
<evidence type="ECO:0000313" key="7">
    <source>
        <dbReference type="EMBL" id="CUP26762.1"/>
    </source>
</evidence>
<name>A0A174LRE6_9FIRM</name>
<dbReference type="PANTHER" id="PTHR46847">
    <property type="entry name" value="D-ALLOSE-BINDING PERIPLASMIC PROTEIN-RELATED"/>
    <property type="match status" value="1"/>
</dbReference>
<reference evidence="7 8" key="1">
    <citation type="submission" date="2015-09" db="EMBL/GenBank/DDBJ databases">
        <authorList>
            <consortium name="Pathogen Informatics"/>
        </authorList>
    </citation>
    <scope>NUCLEOTIDE SEQUENCE [LARGE SCALE GENOMIC DNA]</scope>
    <source>
        <strain evidence="7 8">2789STDY5834876</strain>
    </source>
</reference>
<feature type="signal peptide" evidence="5">
    <location>
        <begin position="1"/>
        <end position="20"/>
    </location>
</feature>